<reference evidence="9" key="1">
    <citation type="submission" date="2022-07" db="EMBL/GenBank/DDBJ databases">
        <authorList>
            <person name="Trinca V."/>
            <person name="Uliana J.V.C."/>
            <person name="Torres T.T."/>
            <person name="Ward R.J."/>
            <person name="Monesi N."/>
        </authorList>
    </citation>
    <scope>NUCLEOTIDE SEQUENCE</scope>
    <source>
        <strain evidence="9">HSMRA1968</strain>
        <tissue evidence="9">Whole embryos</tissue>
    </source>
</reference>
<dbReference type="SUPFAM" id="SSF55681">
    <property type="entry name" value="Class II aaRS and biotin synthetases"/>
    <property type="match status" value="1"/>
</dbReference>
<dbReference type="PROSITE" id="PS50862">
    <property type="entry name" value="AA_TRNA_LIGASE_II"/>
    <property type="match status" value="1"/>
</dbReference>
<name>A0A9Q0S971_9DIPT</name>
<dbReference type="SUPFAM" id="SSF50249">
    <property type="entry name" value="Nucleic acid-binding proteins"/>
    <property type="match status" value="3"/>
</dbReference>
<evidence type="ECO:0000313" key="9">
    <source>
        <dbReference type="EMBL" id="KAJ6649972.1"/>
    </source>
</evidence>
<dbReference type="NCBIfam" id="NF001750">
    <property type="entry name" value="PRK00476.1"/>
    <property type="match status" value="1"/>
</dbReference>
<evidence type="ECO:0000256" key="1">
    <source>
        <dbReference type="ARBA" id="ARBA00006303"/>
    </source>
</evidence>
<sequence>MMDFEGPPPPPPQSFNCGELRERHHGRLVEIEGKVNRSKGRFMELKDQHGCIQCVSPIGNANMAQRFSKIPLDAYCTVIGIVKRRPEKLVNESLSTGGVEVHVQDVISVRQTRASREGSFGLKRNYSTSAAVSEPSKSTAITSNEYKRAQGSDNLLQHFSNREHTSDTLTTNDANKAVSLVGWIDLKKRQNMKFLYLHDGYGNIQVVIDTEEQKKIYERLTENDIILVKGLVLARPKSFQNKMSNSGDIEVLAESIEIVDPKAEYSGPVIQKPSSVKEDVQMDVDGDVPTPAATVVATVNSYTSRTHTCGELTEKNVGEKVTLCGWLEYHRMSRFFTLRDGYGRTQIYIPNDVSIDLKNIPFESILLINGLVLARPTAMRNPAMATGDIEVNLESFQVLNKAAKNLPMNVREFNRAKENLRMEFRYIDLRFDNMQRNLRLRSNVLMKMREYLCNQAGFVEVETPTLFRKTPGGAQEFVVPTQRPGKFYSLVQSPQQFKQMLMAGAIDRYFQIARCYRDETTRPDRQPEFTQLDIELSFSDREHIMTLVENILTYCWPDKSKISTPFQRITYEEAMEKYGSDKPDTRFDMMLHNVTAAIATNSNLTENVKDFAAYAIPFKFESGKRFHDDLVESYSEHEKNFSGKMFNIKIQGEVDKWAAKNIGCLSEESALCLAKTLNIEKGDRIFLAFGPKEATQILMGRIRLAIQAQLEDSKKVPIRSNADYKFLWVHDFPMFATDESGKLESVHHPFTAPHPDDLDLFHSTKDYTKIRSQAYDLVLNGQEIGGGSIRIHEADMQKNVLNDILKIEHSHLAHLIGALDSGCPPHGGIALGIDRLISVLCDTPSIRDVIAFPKGLNYNDPLSKAPIALSEEEMRLYHINVRTDTDGKSSQDVHCDEAKIQSAS</sequence>
<comment type="similarity">
    <text evidence="1">Belongs to the class-II aminoacyl-tRNA synthetase family. Type 1 subfamily.</text>
</comment>
<keyword evidence="3" id="KW-0547">Nucleotide-binding</keyword>
<keyword evidence="6" id="KW-0030">Aminoacyl-tRNA synthetase</keyword>
<evidence type="ECO:0000256" key="4">
    <source>
        <dbReference type="ARBA" id="ARBA00022840"/>
    </source>
</evidence>
<gene>
    <name evidence="9" type="primary">Dars2</name>
    <name evidence="9" type="ORF">Bhyg_05215</name>
</gene>
<dbReference type="InterPro" id="IPR006195">
    <property type="entry name" value="aa-tRNA-synth_II"/>
</dbReference>
<dbReference type="InterPro" id="IPR004524">
    <property type="entry name" value="Asp-tRNA-ligase_1"/>
</dbReference>
<dbReference type="InterPro" id="IPR002312">
    <property type="entry name" value="Asp/Asn-tRNA-synth_IIb"/>
</dbReference>
<dbReference type="GO" id="GO:0005737">
    <property type="term" value="C:cytoplasm"/>
    <property type="evidence" value="ECO:0007669"/>
    <property type="project" value="InterPro"/>
</dbReference>
<dbReference type="OrthoDB" id="439710at2759"/>
<evidence type="ECO:0000256" key="3">
    <source>
        <dbReference type="ARBA" id="ARBA00022741"/>
    </source>
</evidence>
<dbReference type="InterPro" id="IPR004365">
    <property type="entry name" value="NA-bd_OB_tRNA"/>
</dbReference>
<dbReference type="PANTHER" id="PTHR22594:SF5">
    <property type="entry name" value="ASPARTATE--TRNA LIGASE, MITOCHONDRIAL"/>
    <property type="match status" value="1"/>
</dbReference>
<evidence type="ECO:0000256" key="2">
    <source>
        <dbReference type="ARBA" id="ARBA00022598"/>
    </source>
</evidence>
<feature type="domain" description="Aminoacyl-transfer RNA synthetases class-II family profile" evidence="8">
    <location>
        <begin position="438"/>
        <end position="853"/>
    </location>
</feature>
<feature type="region of interest" description="Disordered" evidence="7">
    <location>
        <begin position="885"/>
        <end position="904"/>
    </location>
</feature>
<dbReference type="Gene3D" id="3.30.1360.30">
    <property type="entry name" value="GAD-like domain"/>
    <property type="match status" value="1"/>
</dbReference>
<dbReference type="PANTHER" id="PTHR22594">
    <property type="entry name" value="ASPARTYL/LYSYL-TRNA SYNTHETASE"/>
    <property type="match status" value="1"/>
</dbReference>
<keyword evidence="2 9" id="KW-0436">Ligase</keyword>
<dbReference type="Pfam" id="PF01336">
    <property type="entry name" value="tRNA_anti-codon"/>
    <property type="match status" value="1"/>
</dbReference>
<organism evidence="9 10">
    <name type="scientific">Pseudolycoriella hygida</name>
    <dbReference type="NCBI Taxonomy" id="35572"/>
    <lineage>
        <taxon>Eukaryota</taxon>
        <taxon>Metazoa</taxon>
        <taxon>Ecdysozoa</taxon>
        <taxon>Arthropoda</taxon>
        <taxon>Hexapoda</taxon>
        <taxon>Insecta</taxon>
        <taxon>Pterygota</taxon>
        <taxon>Neoptera</taxon>
        <taxon>Endopterygota</taxon>
        <taxon>Diptera</taxon>
        <taxon>Nematocera</taxon>
        <taxon>Sciaroidea</taxon>
        <taxon>Sciaridae</taxon>
        <taxon>Pseudolycoriella</taxon>
    </lineage>
</organism>
<evidence type="ECO:0000259" key="8">
    <source>
        <dbReference type="PROSITE" id="PS50862"/>
    </source>
</evidence>
<dbReference type="Pfam" id="PF00152">
    <property type="entry name" value="tRNA-synt_2"/>
    <property type="match status" value="1"/>
</dbReference>
<dbReference type="Gene3D" id="2.40.50.140">
    <property type="entry name" value="Nucleic acid-binding proteins"/>
    <property type="match status" value="3"/>
</dbReference>
<dbReference type="EMBL" id="WJQU01000001">
    <property type="protein sequence ID" value="KAJ6649972.1"/>
    <property type="molecule type" value="Genomic_DNA"/>
</dbReference>
<protein>
    <submittedName>
        <fullName evidence="9">Aspartate--tRNA ligase, mitochondrial</fullName>
    </submittedName>
</protein>
<dbReference type="GO" id="GO:0006422">
    <property type="term" value="P:aspartyl-tRNA aminoacylation"/>
    <property type="evidence" value="ECO:0007669"/>
    <property type="project" value="TreeGrafter"/>
</dbReference>
<dbReference type="CDD" id="cd04317">
    <property type="entry name" value="EcAspRS_like_N"/>
    <property type="match status" value="1"/>
</dbReference>
<accession>A0A9Q0S971</accession>
<comment type="caution">
    <text evidence="9">The sequence shown here is derived from an EMBL/GenBank/DDBJ whole genome shotgun (WGS) entry which is preliminary data.</text>
</comment>
<dbReference type="PRINTS" id="PR01042">
    <property type="entry name" value="TRNASYNTHASP"/>
</dbReference>
<dbReference type="GO" id="GO:0004815">
    <property type="term" value="F:aspartate-tRNA ligase activity"/>
    <property type="evidence" value="ECO:0007669"/>
    <property type="project" value="TreeGrafter"/>
</dbReference>
<dbReference type="InterPro" id="IPR045864">
    <property type="entry name" value="aa-tRNA-synth_II/BPL/LPL"/>
</dbReference>
<dbReference type="Gene3D" id="3.30.930.10">
    <property type="entry name" value="Bira Bifunctional Protein, Domain 2"/>
    <property type="match status" value="1"/>
</dbReference>
<evidence type="ECO:0000256" key="6">
    <source>
        <dbReference type="ARBA" id="ARBA00023146"/>
    </source>
</evidence>
<dbReference type="InterPro" id="IPR004115">
    <property type="entry name" value="GAD-like_sf"/>
</dbReference>
<evidence type="ECO:0000313" key="10">
    <source>
        <dbReference type="Proteomes" id="UP001151699"/>
    </source>
</evidence>
<dbReference type="InterPro" id="IPR004364">
    <property type="entry name" value="Aa-tRNA-synt_II"/>
</dbReference>
<keyword evidence="5" id="KW-0648">Protein biosynthesis</keyword>
<dbReference type="Proteomes" id="UP001151699">
    <property type="component" value="Chromosome A"/>
</dbReference>
<dbReference type="InterPro" id="IPR012340">
    <property type="entry name" value="NA-bd_OB-fold"/>
</dbReference>
<dbReference type="GO" id="GO:0003676">
    <property type="term" value="F:nucleic acid binding"/>
    <property type="evidence" value="ECO:0007669"/>
    <property type="project" value="InterPro"/>
</dbReference>
<evidence type="ECO:0000256" key="7">
    <source>
        <dbReference type="SAM" id="MobiDB-lite"/>
    </source>
</evidence>
<keyword evidence="4" id="KW-0067">ATP-binding</keyword>
<dbReference type="NCBIfam" id="TIGR00459">
    <property type="entry name" value="aspS_bact"/>
    <property type="match status" value="1"/>
</dbReference>
<proteinExistence type="inferred from homology"/>
<dbReference type="InterPro" id="IPR047089">
    <property type="entry name" value="Asp-tRNA-ligase_1_N"/>
</dbReference>
<keyword evidence="10" id="KW-1185">Reference proteome</keyword>
<dbReference type="GO" id="GO:0005524">
    <property type="term" value="F:ATP binding"/>
    <property type="evidence" value="ECO:0007669"/>
    <property type="project" value="UniProtKB-KW"/>
</dbReference>
<dbReference type="AlphaFoldDB" id="A0A9Q0S971"/>
<evidence type="ECO:0000256" key="5">
    <source>
        <dbReference type="ARBA" id="ARBA00022917"/>
    </source>
</evidence>
<dbReference type="SUPFAM" id="SSF55261">
    <property type="entry name" value="GAD domain-like"/>
    <property type="match status" value="1"/>
</dbReference>
<dbReference type="HAMAP" id="MF_00044">
    <property type="entry name" value="Asp_tRNA_synth_type1"/>
    <property type="match status" value="1"/>
</dbReference>